<keyword evidence="3" id="KW-1185">Reference proteome</keyword>
<accession>A0AAD5GQR7</accession>
<feature type="non-terminal residue" evidence="2">
    <location>
        <position position="694"/>
    </location>
</feature>
<feature type="compositionally biased region" description="Basic and acidic residues" evidence="1">
    <location>
        <begin position="72"/>
        <end position="88"/>
    </location>
</feature>
<sequence>FYVYRTDLIVLEETVNVSFVDLTIAPRIDIKDGEVKKVHNMDSHGRPSPKFKRLEEIYQHADAEYTSLHLAERETRERNSDVAEEYEHNGSSNENNLEELTLSQIKKKLKRKKTKSLETILLTPKAEDDDFDLTEPLCKFRVKVSKSSQSKRVSANGNSPTSSRSAQLVTSELNEDLTTVKIKVEDPEVEYFESSFGLTSGKSESFTNEGETCEFNEASCDEIAANVNQPPMVLGSQENGFFVMVPTASASDCSRSQFFLQQTSEHINISAVQDSTPTSDDEHNEDVVSMEAKSPISEENKTSTSINTDADSDSFNSDSISTVSEDISIHQELISTVSANADPDSFNSDNISVVSEDISIRQELISTVSANAGSEVKLDHIDKPSVVSEASEVRQTERLPLTRKFISPNSQKRLCLAMKSAESLDDIDHFKCKEKLYFGEQAETKFSPTKSDVEDNKLNLHPQQATQPIQNKVAISSKQVLKRPRSFKKGSPTKKGIAPKGCLDGPRLCRSLPRLSSGCTSIEGCSESAVTFSQRQMHDFESLASKLLSELNSMKTIVEEKMLYEAYRSTSLKNEADEVKSVIKSATKTEETAKKWLSMMARDCNRFCKIMKLNEDHNTSASGDPASGNSIPEKPLEREKKKISFADEAGGTLCDIKVYQIDQESSLPFVSWRFCGLMKTASSGFTMLMYIVVV</sequence>
<organism evidence="2 3">
    <name type="scientific">Ambrosia artemisiifolia</name>
    <name type="common">Common ragweed</name>
    <dbReference type="NCBI Taxonomy" id="4212"/>
    <lineage>
        <taxon>Eukaryota</taxon>
        <taxon>Viridiplantae</taxon>
        <taxon>Streptophyta</taxon>
        <taxon>Embryophyta</taxon>
        <taxon>Tracheophyta</taxon>
        <taxon>Spermatophyta</taxon>
        <taxon>Magnoliopsida</taxon>
        <taxon>eudicotyledons</taxon>
        <taxon>Gunneridae</taxon>
        <taxon>Pentapetalae</taxon>
        <taxon>asterids</taxon>
        <taxon>campanulids</taxon>
        <taxon>Asterales</taxon>
        <taxon>Asteraceae</taxon>
        <taxon>Asteroideae</taxon>
        <taxon>Heliantheae alliance</taxon>
        <taxon>Heliantheae</taxon>
        <taxon>Ambrosia</taxon>
    </lineage>
</organism>
<evidence type="ECO:0000313" key="2">
    <source>
        <dbReference type="EMBL" id="KAI7749829.1"/>
    </source>
</evidence>
<protein>
    <submittedName>
        <fullName evidence="2">Uncharacterized protein</fullName>
    </submittedName>
</protein>
<feature type="compositionally biased region" description="Polar residues" evidence="1">
    <location>
        <begin position="302"/>
        <end position="319"/>
    </location>
</feature>
<proteinExistence type="predicted"/>
<reference evidence="2" key="1">
    <citation type="submission" date="2022-06" db="EMBL/GenBank/DDBJ databases">
        <title>Uncovering the hologenomic basis of an extraordinary plant invasion.</title>
        <authorList>
            <person name="Bieker V.C."/>
            <person name="Martin M.D."/>
            <person name="Gilbert T."/>
            <person name="Hodgins K."/>
            <person name="Battlay P."/>
            <person name="Petersen B."/>
            <person name="Wilson J."/>
        </authorList>
    </citation>
    <scope>NUCLEOTIDE SEQUENCE</scope>
    <source>
        <strain evidence="2">AA19_3_7</strain>
        <tissue evidence="2">Leaf</tissue>
    </source>
</reference>
<dbReference type="EMBL" id="JAMZMK010006272">
    <property type="protein sequence ID" value="KAI7749829.1"/>
    <property type="molecule type" value="Genomic_DNA"/>
</dbReference>
<gene>
    <name evidence="2" type="ORF">M8C21_011783</name>
</gene>
<dbReference type="PANTHER" id="PTHR34461">
    <property type="entry name" value="EXPRESSED PROTEIN"/>
    <property type="match status" value="1"/>
</dbReference>
<dbReference type="Proteomes" id="UP001206925">
    <property type="component" value="Unassembled WGS sequence"/>
</dbReference>
<comment type="caution">
    <text evidence="2">The sequence shown here is derived from an EMBL/GenBank/DDBJ whole genome shotgun (WGS) entry which is preliminary data.</text>
</comment>
<dbReference type="AlphaFoldDB" id="A0AAD5GQR7"/>
<feature type="region of interest" description="Disordered" evidence="1">
    <location>
        <begin position="72"/>
        <end position="98"/>
    </location>
</feature>
<name>A0AAD5GQR7_AMBAR</name>
<evidence type="ECO:0000256" key="1">
    <source>
        <dbReference type="SAM" id="MobiDB-lite"/>
    </source>
</evidence>
<feature type="region of interest" description="Disordered" evidence="1">
    <location>
        <begin position="149"/>
        <end position="169"/>
    </location>
</feature>
<dbReference type="PANTHER" id="PTHR34461:SF2">
    <property type="entry name" value="EXPRESSED PROTEIN"/>
    <property type="match status" value="1"/>
</dbReference>
<evidence type="ECO:0000313" key="3">
    <source>
        <dbReference type="Proteomes" id="UP001206925"/>
    </source>
</evidence>
<feature type="region of interest" description="Disordered" evidence="1">
    <location>
        <begin position="270"/>
        <end position="319"/>
    </location>
</feature>
<feature type="compositionally biased region" description="Polar residues" evidence="1">
    <location>
        <begin position="155"/>
        <end position="169"/>
    </location>
</feature>